<protein>
    <submittedName>
        <fullName evidence="1">Uncharacterized protein</fullName>
    </submittedName>
</protein>
<name>F7ZBW2_ROSLO</name>
<gene>
    <name evidence="1" type="ordered locus">RLO149_c011500</name>
</gene>
<dbReference type="AlphaFoldDB" id="F7ZBW2"/>
<evidence type="ECO:0000313" key="1">
    <source>
        <dbReference type="EMBL" id="AEI93154.1"/>
    </source>
</evidence>
<organism evidence="1 2">
    <name type="scientific">Roseobacter litoralis (strain ATCC 49566 / DSM 6996 / JCM 21268 / NBRC 15278 / OCh 149)</name>
    <dbReference type="NCBI Taxonomy" id="391595"/>
    <lineage>
        <taxon>Bacteria</taxon>
        <taxon>Pseudomonadati</taxon>
        <taxon>Pseudomonadota</taxon>
        <taxon>Alphaproteobacteria</taxon>
        <taxon>Rhodobacterales</taxon>
        <taxon>Roseobacteraceae</taxon>
        <taxon>Roseobacter</taxon>
    </lineage>
</organism>
<dbReference type="STRING" id="391595.RLO149_c011500"/>
<reference evidence="1 2" key="1">
    <citation type="journal article" date="2011" name="BMC Genomics">
        <title>Comparative genome analysis and genome-guided physiological analysis of Roseobacter litoralis.</title>
        <authorList>
            <person name="Kalhoefer D."/>
            <person name="Thole S."/>
            <person name="Voget S."/>
            <person name="Lehmann R."/>
            <person name="Liesegang H."/>
            <person name="Wollher A."/>
            <person name="Daniel R."/>
            <person name="Simon M."/>
            <person name="Brinkhoff T."/>
        </authorList>
    </citation>
    <scope>NUCLEOTIDE SEQUENCE [LARGE SCALE GENOMIC DNA]</scope>
    <source>
        <strain evidence="2">ATCC 49566 / DSM 6996 / JCM 21268 / NBRC 15278 / OCh 149</strain>
    </source>
</reference>
<keyword evidence="2" id="KW-1185">Reference proteome</keyword>
<proteinExistence type="predicted"/>
<dbReference type="EMBL" id="CP002623">
    <property type="protein sequence ID" value="AEI93154.1"/>
    <property type="molecule type" value="Genomic_DNA"/>
</dbReference>
<accession>F7ZBW2</accession>
<dbReference type="KEGG" id="rli:RLO149_c011500"/>
<dbReference type="Proteomes" id="UP000001353">
    <property type="component" value="Chromosome"/>
</dbReference>
<sequence>MKSNGKLNSADRTIRGFGGLRPFEASLFRLNPYHSRTARIGINCAISVHSTPDCVLTVGKSPEISIFTQIRCF</sequence>
<evidence type="ECO:0000313" key="2">
    <source>
        <dbReference type="Proteomes" id="UP000001353"/>
    </source>
</evidence>
<dbReference type="HOGENOM" id="CLU_2702508_0_0_5"/>